<dbReference type="Pfam" id="PF03328">
    <property type="entry name" value="HpcH_HpaI"/>
    <property type="match status" value="1"/>
</dbReference>
<protein>
    <recommendedName>
        <fullName evidence="6">HpcH/HpaI aldolase/citrate lyase domain-containing protein</fullName>
    </recommendedName>
</protein>
<evidence type="ECO:0000256" key="1">
    <source>
        <dbReference type="ARBA" id="ARBA00001946"/>
    </source>
</evidence>
<gene>
    <name evidence="7" type="ORF">VP02_01270</name>
</gene>
<proteinExistence type="predicted"/>
<feature type="binding site" evidence="5">
    <location>
        <position position="127"/>
    </location>
    <ligand>
        <name>Mg(2+)</name>
        <dbReference type="ChEBI" id="CHEBI:18420"/>
    </ligand>
</feature>
<dbReference type="PANTHER" id="PTHR32308">
    <property type="entry name" value="LYASE BETA SUBUNIT, PUTATIVE (AFU_ORTHOLOGUE AFUA_4G13030)-RELATED"/>
    <property type="match status" value="1"/>
</dbReference>
<feature type="binding site" evidence="4">
    <location>
        <position position="63"/>
    </location>
    <ligand>
        <name>substrate</name>
    </ligand>
</feature>
<evidence type="ECO:0000256" key="5">
    <source>
        <dbReference type="PIRSR" id="PIRSR015582-2"/>
    </source>
</evidence>
<dbReference type="PANTHER" id="PTHR32308:SF0">
    <property type="entry name" value="HPCH_HPAI ALDOLASE_CITRATE LYASE DOMAIN-CONTAINING PROTEIN"/>
    <property type="match status" value="1"/>
</dbReference>
<evidence type="ECO:0000256" key="2">
    <source>
        <dbReference type="ARBA" id="ARBA00022723"/>
    </source>
</evidence>
<sequence length="289" mass="30976">MIRSMLFVPADSERKLARAAEAGADALVLDLEDSVLPERKQLARTMMRAHLNTFGDHSLWWVRVNSLSSGELLADLVAAVPVRPFGIVLPKIFGPEDLVTVGHYLDALEAEHGLEIGSTRIAVLVTETPAALLRLGELVSCSFPRLTAVMWGAEDLSSVMGAGDPRNAQGGWRPIYEYARTQALLAAHALGVEAIDTVYVDFHDPEGLATTCAVSRHDGFTGRVAIHPAQVTIINTAYSPDAAEIELAQRIVAAFADGAGAVAIDGKMYDIPHLKAANRLLATLEVIHG</sequence>
<dbReference type="GO" id="GO:0006107">
    <property type="term" value="P:oxaloacetate metabolic process"/>
    <property type="evidence" value="ECO:0007669"/>
    <property type="project" value="TreeGrafter"/>
</dbReference>
<dbReference type="Gene3D" id="3.20.20.60">
    <property type="entry name" value="Phosphoenolpyruvate-binding domains"/>
    <property type="match status" value="1"/>
</dbReference>
<dbReference type="PIRSF" id="PIRSF015582">
    <property type="entry name" value="Cit_lyase_B"/>
    <property type="match status" value="1"/>
</dbReference>
<feature type="binding site" evidence="4">
    <location>
        <position position="127"/>
    </location>
    <ligand>
        <name>substrate</name>
    </ligand>
</feature>
<dbReference type="InterPro" id="IPR011206">
    <property type="entry name" value="Citrate_lyase_beta/mcl1/mcl2"/>
</dbReference>
<reference evidence="7 8" key="1">
    <citation type="submission" date="2015-03" db="EMBL/GenBank/DDBJ databases">
        <title>Pseudomonas fluorescens 1855-344 Genome sequencing and assembly.</title>
        <authorList>
            <person name="Eng W.W.H."/>
            <person name="Gan H.M."/>
            <person name="Savka M.A."/>
        </authorList>
    </citation>
    <scope>NUCLEOTIDE SEQUENCE [LARGE SCALE GENOMIC DNA]</scope>
    <source>
        <strain evidence="7 8">1855-344</strain>
    </source>
</reference>
<dbReference type="Proteomes" id="UP000033662">
    <property type="component" value="Unassembled WGS sequence"/>
</dbReference>
<keyword evidence="2 5" id="KW-0479">Metal-binding</keyword>
<evidence type="ECO:0000256" key="3">
    <source>
        <dbReference type="ARBA" id="ARBA00022842"/>
    </source>
</evidence>
<comment type="cofactor">
    <cofactor evidence="1">
        <name>Mg(2+)</name>
        <dbReference type="ChEBI" id="CHEBI:18420"/>
    </cofactor>
</comment>
<dbReference type="GO" id="GO:0003824">
    <property type="term" value="F:catalytic activity"/>
    <property type="evidence" value="ECO:0007669"/>
    <property type="project" value="InterPro"/>
</dbReference>
<feature type="domain" description="HpcH/HpaI aldolase/citrate lyase" evidence="6">
    <location>
        <begin position="3"/>
        <end position="228"/>
    </location>
</feature>
<evidence type="ECO:0000259" key="6">
    <source>
        <dbReference type="Pfam" id="PF03328"/>
    </source>
</evidence>
<dbReference type="InterPro" id="IPR015813">
    <property type="entry name" value="Pyrv/PenolPyrv_kinase-like_dom"/>
</dbReference>
<dbReference type="InterPro" id="IPR040442">
    <property type="entry name" value="Pyrv_kinase-like_dom_sf"/>
</dbReference>
<evidence type="ECO:0000256" key="4">
    <source>
        <dbReference type="PIRSR" id="PIRSR015582-1"/>
    </source>
</evidence>
<evidence type="ECO:0000313" key="7">
    <source>
        <dbReference type="EMBL" id="KKA10004.1"/>
    </source>
</evidence>
<dbReference type="AlphaFoldDB" id="A0A0F4XVQ1"/>
<feature type="binding site" evidence="5">
    <location>
        <position position="155"/>
    </location>
    <ligand>
        <name>Mg(2+)</name>
        <dbReference type="ChEBI" id="CHEBI:18420"/>
    </ligand>
</feature>
<comment type="caution">
    <text evidence="7">The sequence shown here is derived from an EMBL/GenBank/DDBJ whole genome shotgun (WGS) entry which is preliminary data.</text>
</comment>
<dbReference type="PATRIC" id="fig|132476.4.peg.279"/>
<dbReference type="EMBL" id="JZXC01000001">
    <property type="protein sequence ID" value="KKA10004.1"/>
    <property type="molecule type" value="Genomic_DNA"/>
</dbReference>
<name>A0A0F4XVQ1_9PSED</name>
<accession>A0A0F4XVQ1</accession>
<dbReference type="SUPFAM" id="SSF51621">
    <property type="entry name" value="Phosphoenolpyruvate/pyruvate domain"/>
    <property type="match status" value="1"/>
</dbReference>
<organism evidence="7 8">
    <name type="scientific">Pseudomonas kilonensis</name>
    <dbReference type="NCBI Taxonomy" id="132476"/>
    <lineage>
        <taxon>Bacteria</taxon>
        <taxon>Pseudomonadati</taxon>
        <taxon>Pseudomonadota</taxon>
        <taxon>Gammaproteobacteria</taxon>
        <taxon>Pseudomonadales</taxon>
        <taxon>Pseudomonadaceae</taxon>
        <taxon>Pseudomonas</taxon>
    </lineage>
</organism>
<keyword evidence="3 5" id="KW-0460">Magnesium</keyword>
<dbReference type="GO" id="GO:0000287">
    <property type="term" value="F:magnesium ion binding"/>
    <property type="evidence" value="ECO:0007669"/>
    <property type="project" value="TreeGrafter"/>
</dbReference>
<dbReference type="InterPro" id="IPR005000">
    <property type="entry name" value="Aldolase/citrate-lyase_domain"/>
</dbReference>
<evidence type="ECO:0000313" key="8">
    <source>
        <dbReference type="Proteomes" id="UP000033662"/>
    </source>
</evidence>